<dbReference type="GO" id="GO:0016887">
    <property type="term" value="F:ATP hydrolysis activity"/>
    <property type="evidence" value="ECO:0007669"/>
    <property type="project" value="TreeGrafter"/>
</dbReference>
<dbReference type="PANTHER" id="PTHR47962">
    <property type="entry name" value="ATP-DEPENDENT HELICASE LHR-RELATED-RELATED"/>
    <property type="match status" value="1"/>
</dbReference>
<gene>
    <name evidence="5" type="ORF">GUK36_06560</name>
</gene>
<dbReference type="SMART" id="SM00487">
    <property type="entry name" value="DEXDc"/>
    <property type="match status" value="1"/>
</dbReference>
<dbReference type="SUPFAM" id="SSF52540">
    <property type="entry name" value="P-loop containing nucleoside triphosphate hydrolases"/>
    <property type="match status" value="1"/>
</dbReference>
<dbReference type="GO" id="GO:0004386">
    <property type="term" value="F:helicase activity"/>
    <property type="evidence" value="ECO:0007669"/>
    <property type="project" value="UniProtKB-KW"/>
</dbReference>
<evidence type="ECO:0000259" key="3">
    <source>
        <dbReference type="PROSITE" id="PS51192"/>
    </source>
</evidence>
<organism evidence="5 6">
    <name type="scientific">Rhizobium leguminosarum</name>
    <dbReference type="NCBI Taxonomy" id="384"/>
    <lineage>
        <taxon>Bacteria</taxon>
        <taxon>Pseudomonadati</taxon>
        <taxon>Pseudomonadota</taxon>
        <taxon>Alphaproteobacteria</taxon>
        <taxon>Hyphomicrobiales</taxon>
        <taxon>Rhizobiaceae</taxon>
        <taxon>Rhizobium/Agrobacterium group</taxon>
        <taxon>Rhizobium</taxon>
    </lineage>
</organism>
<sequence length="740" mass="81021">MPISAFDLLAEPVRRWIWKQKWRRLRDVQEKAIPVILAGGDVVVSARTAAGKTEAVMLPLLTKIKNSQEESSGFSVLYVSPLKALINDQFRRLEDLCDQCGVILTKWHGDVSADVKARARKRPSGVVLITPESLEALLVRRPDEVPALFSSLDAVVIDELHAFIGTERGMQLQSILNRIENACGRDRISRVGLSATLGDMELAAAALRVGAVSTAKIINGDDEGNGVRLQIRGYVKGDADRDAEVSTETAQGPTEEFGVSERLAADLFRLLRGKRNLMFAGSRQKVEVFTDRLRAKCDDGHFPNEFFAHHGSLSKVEREDVETRLRDDPRPTTAIATTTLELGIDIGEVDTVAQIGPGYSVASLRQRLGRSGRREGKPAVLRMFVSEVRPGPGGHPADRLNLDLVQSIAMVESLIAGWCEPPSATGLHLSTLLHQVLALILQTGGISAPRAWDVLCGRGPFRSVDRALFADLLRCMASPDNKLIEQSPQGMLMIGEGGERVTESHEFYPVFATDREYRILHEARTLGTYPLDSPLASGETIIFAGRRWKVLEVDDGARVITVKPTRGGKPPYFSGEGGGIHDHIISQMRDILETSGSYSYLDQSATDMLSAARSAYGELGLHETRILSYGDGVLVFPWLGSRKKQTLSLAMMAKGFQSTSFGHVIELQGCDPAGAKKALQEIADGAVPDADEIVRRVAKPNVARFDNHLSWDLMSLITLRERLDFDGLPEAARRVVALTS</sequence>
<accession>A0A6P0D7D3</accession>
<dbReference type="InterPro" id="IPR014001">
    <property type="entry name" value="Helicase_ATP-bd"/>
</dbReference>
<feature type="domain" description="Helicase C-terminal" evidence="4">
    <location>
        <begin position="263"/>
        <end position="433"/>
    </location>
</feature>
<comment type="caution">
    <text evidence="5">The sequence shown here is derived from an EMBL/GenBank/DDBJ whole genome shotgun (WGS) entry which is preliminary data.</text>
</comment>
<evidence type="ECO:0000256" key="1">
    <source>
        <dbReference type="ARBA" id="ARBA00022741"/>
    </source>
</evidence>
<dbReference type="PANTHER" id="PTHR47962:SF5">
    <property type="entry name" value="ATP-DEPENDENT HELICASE LHR-RELATED"/>
    <property type="match status" value="1"/>
</dbReference>
<dbReference type="RefSeq" id="WP_131591327.1">
    <property type="nucleotide sequence ID" value="NZ_JAAXDV010000001.1"/>
</dbReference>
<dbReference type="GO" id="GO:0005524">
    <property type="term" value="F:ATP binding"/>
    <property type="evidence" value="ECO:0007669"/>
    <property type="project" value="UniProtKB-KW"/>
</dbReference>
<dbReference type="InterPro" id="IPR052511">
    <property type="entry name" value="ATP-dep_Helicase"/>
</dbReference>
<evidence type="ECO:0000259" key="4">
    <source>
        <dbReference type="PROSITE" id="PS51194"/>
    </source>
</evidence>
<keyword evidence="5" id="KW-0347">Helicase</keyword>
<dbReference type="InterPro" id="IPR001650">
    <property type="entry name" value="Helicase_C-like"/>
</dbReference>
<dbReference type="Pfam" id="PF00270">
    <property type="entry name" value="DEAD"/>
    <property type="match status" value="1"/>
</dbReference>
<keyword evidence="2" id="KW-0067">ATP-binding</keyword>
<dbReference type="Pfam" id="PF00271">
    <property type="entry name" value="Helicase_C"/>
    <property type="match status" value="1"/>
</dbReference>
<evidence type="ECO:0000313" key="6">
    <source>
        <dbReference type="Proteomes" id="UP000471409"/>
    </source>
</evidence>
<dbReference type="InterPro" id="IPR011545">
    <property type="entry name" value="DEAD/DEAH_box_helicase_dom"/>
</dbReference>
<dbReference type="InterPro" id="IPR027417">
    <property type="entry name" value="P-loop_NTPase"/>
</dbReference>
<dbReference type="Gene3D" id="3.40.50.300">
    <property type="entry name" value="P-loop containing nucleotide triphosphate hydrolases"/>
    <property type="match status" value="2"/>
</dbReference>
<feature type="domain" description="Helicase ATP-binding" evidence="3">
    <location>
        <begin position="33"/>
        <end position="215"/>
    </location>
</feature>
<protein>
    <submittedName>
        <fullName evidence="5">DEAD/DEAH box helicase</fullName>
    </submittedName>
</protein>
<evidence type="ECO:0000256" key="2">
    <source>
        <dbReference type="ARBA" id="ARBA00022840"/>
    </source>
</evidence>
<keyword evidence="5" id="KW-0378">Hydrolase</keyword>
<dbReference type="SMART" id="SM00490">
    <property type="entry name" value="HELICc"/>
    <property type="match status" value="1"/>
</dbReference>
<dbReference type="PROSITE" id="PS51192">
    <property type="entry name" value="HELICASE_ATP_BIND_1"/>
    <property type="match status" value="1"/>
</dbReference>
<reference evidence="5 6" key="1">
    <citation type="submission" date="2020-01" db="EMBL/GenBank/DDBJ databases">
        <title>Rhizobium genotypes associated with high levels of biological nitrogen fixation by grain legumes in a temperate-maritime cropping system.</title>
        <authorList>
            <person name="Maluk M."/>
            <person name="Francesc Ferrando Molina F."/>
            <person name="Lopez Del Egido L."/>
            <person name="Lafos M."/>
            <person name="Langarica-Fuentes A."/>
            <person name="Gebre Yohannes G."/>
            <person name="Young M.W."/>
            <person name="Martin P."/>
            <person name="Gantlett R."/>
            <person name="Kenicer G."/>
            <person name="Hawes C."/>
            <person name="Begg G.S."/>
            <person name="Quilliam R.S."/>
            <person name="Squire G.R."/>
            <person name="Poole P.S."/>
            <person name="Young P.W."/>
            <person name="Iannetta P.M."/>
            <person name="James E.K."/>
        </authorList>
    </citation>
    <scope>NUCLEOTIDE SEQUENCE [LARGE SCALE GENOMIC DNA]</scope>
    <source>
        <strain evidence="5 6">JHI944</strain>
    </source>
</reference>
<dbReference type="EMBL" id="WXXP01000003">
    <property type="protein sequence ID" value="NEK49088.1"/>
    <property type="molecule type" value="Genomic_DNA"/>
</dbReference>
<proteinExistence type="predicted"/>
<dbReference type="Proteomes" id="UP000471409">
    <property type="component" value="Unassembled WGS sequence"/>
</dbReference>
<name>A0A6P0D7D3_RHILE</name>
<dbReference type="GO" id="GO:0003677">
    <property type="term" value="F:DNA binding"/>
    <property type="evidence" value="ECO:0007669"/>
    <property type="project" value="TreeGrafter"/>
</dbReference>
<dbReference type="AlphaFoldDB" id="A0A6P0D7D3"/>
<keyword evidence="1" id="KW-0547">Nucleotide-binding</keyword>
<dbReference type="PROSITE" id="PS51194">
    <property type="entry name" value="HELICASE_CTER"/>
    <property type="match status" value="1"/>
</dbReference>
<evidence type="ECO:0000313" key="5">
    <source>
        <dbReference type="EMBL" id="NEK49088.1"/>
    </source>
</evidence>